<dbReference type="AlphaFoldDB" id="T0YWT4"/>
<feature type="non-terminal residue" evidence="9">
    <location>
        <position position="1"/>
    </location>
</feature>
<gene>
    <name evidence="9" type="ORF">B1B_16138</name>
</gene>
<evidence type="ECO:0000256" key="7">
    <source>
        <dbReference type="SAM" id="Phobius"/>
    </source>
</evidence>
<evidence type="ECO:0000259" key="8">
    <source>
        <dbReference type="Pfam" id="PF03600"/>
    </source>
</evidence>
<dbReference type="Pfam" id="PF03600">
    <property type="entry name" value="CitMHS"/>
    <property type="match status" value="1"/>
</dbReference>
<keyword evidence="6 7" id="KW-0472">Membrane</keyword>
<feature type="transmembrane region" description="Helical" evidence="7">
    <location>
        <begin position="59"/>
        <end position="87"/>
    </location>
</feature>
<reference evidence="9" key="1">
    <citation type="submission" date="2013-08" db="EMBL/GenBank/DDBJ databases">
        <authorList>
            <person name="Mendez C."/>
            <person name="Richter M."/>
            <person name="Ferrer M."/>
            <person name="Sanchez J."/>
        </authorList>
    </citation>
    <scope>NUCLEOTIDE SEQUENCE</scope>
</reference>
<keyword evidence="3 7" id="KW-0812">Transmembrane</keyword>
<organism evidence="9">
    <name type="scientific">mine drainage metagenome</name>
    <dbReference type="NCBI Taxonomy" id="410659"/>
    <lineage>
        <taxon>unclassified sequences</taxon>
        <taxon>metagenomes</taxon>
        <taxon>ecological metagenomes</taxon>
    </lineage>
</organism>
<keyword evidence="4" id="KW-0677">Repeat</keyword>
<keyword evidence="5 7" id="KW-1133">Transmembrane helix</keyword>
<name>T0YWT4_9ZZZZ</name>
<dbReference type="InterPro" id="IPR051679">
    <property type="entry name" value="DASS-Related_Transporters"/>
</dbReference>
<dbReference type="GO" id="GO:0055085">
    <property type="term" value="P:transmembrane transport"/>
    <property type="evidence" value="ECO:0007669"/>
    <property type="project" value="InterPro"/>
</dbReference>
<comment type="caution">
    <text evidence="9">The sequence shown here is derived from an EMBL/GenBank/DDBJ whole genome shotgun (WGS) entry which is preliminary data.</text>
</comment>
<evidence type="ECO:0000313" key="9">
    <source>
        <dbReference type="EMBL" id="EQD37498.1"/>
    </source>
</evidence>
<proteinExistence type="predicted"/>
<evidence type="ECO:0000256" key="1">
    <source>
        <dbReference type="ARBA" id="ARBA00004141"/>
    </source>
</evidence>
<evidence type="ECO:0000256" key="3">
    <source>
        <dbReference type="ARBA" id="ARBA00022692"/>
    </source>
</evidence>
<comment type="subcellular location">
    <subcellularLocation>
        <location evidence="1">Membrane</location>
        <topology evidence="1">Multi-pass membrane protein</topology>
    </subcellularLocation>
</comment>
<dbReference type="GO" id="GO:0005886">
    <property type="term" value="C:plasma membrane"/>
    <property type="evidence" value="ECO:0007669"/>
    <property type="project" value="TreeGrafter"/>
</dbReference>
<feature type="transmembrane region" description="Helical" evidence="7">
    <location>
        <begin position="166"/>
        <end position="185"/>
    </location>
</feature>
<reference evidence="9" key="2">
    <citation type="journal article" date="2014" name="ISME J.">
        <title>Microbial stratification in low pH oxic and suboxic macroscopic growths along an acid mine drainage.</title>
        <authorList>
            <person name="Mendez-Garcia C."/>
            <person name="Mesa V."/>
            <person name="Sprenger R.R."/>
            <person name="Richter M."/>
            <person name="Diez M.S."/>
            <person name="Solano J."/>
            <person name="Bargiela R."/>
            <person name="Golyshina O.V."/>
            <person name="Manteca A."/>
            <person name="Ramos J.L."/>
            <person name="Gallego J.R."/>
            <person name="Llorente I."/>
            <person name="Martins Dos Santos V.A."/>
            <person name="Jensen O.N."/>
            <person name="Pelaez A.I."/>
            <person name="Sanchez J."/>
            <person name="Ferrer M."/>
        </authorList>
    </citation>
    <scope>NUCLEOTIDE SEQUENCE</scope>
</reference>
<dbReference type="PANTHER" id="PTHR43652">
    <property type="entry name" value="BASIC AMINO ACID ANTIPORTER YFCC-RELATED"/>
    <property type="match status" value="1"/>
</dbReference>
<evidence type="ECO:0000256" key="2">
    <source>
        <dbReference type="ARBA" id="ARBA00022448"/>
    </source>
</evidence>
<evidence type="ECO:0000256" key="4">
    <source>
        <dbReference type="ARBA" id="ARBA00022737"/>
    </source>
</evidence>
<feature type="domain" description="Citrate transporter-like" evidence="8">
    <location>
        <begin position="17"/>
        <end position="122"/>
    </location>
</feature>
<feature type="transmembrane region" description="Helical" evidence="7">
    <location>
        <begin position="20"/>
        <end position="47"/>
    </location>
</feature>
<protein>
    <submittedName>
        <fullName evidence="9">Citrate transporter</fullName>
    </submittedName>
</protein>
<dbReference type="InterPro" id="IPR004680">
    <property type="entry name" value="Cit_transptr-like_dom"/>
</dbReference>
<dbReference type="PANTHER" id="PTHR43652:SF2">
    <property type="entry name" value="BASIC AMINO ACID ANTIPORTER YFCC-RELATED"/>
    <property type="match status" value="1"/>
</dbReference>
<sequence length="186" mass="19876">HQRDIKVVNTRNGAIALGSLGLAVVLATIGINIVLAYLIAVLILLATRVLDVKEMYHSLEWPIIIFVGTFIVFGDALISSGITGYIADFTAGSILILFLLSLFFANLIGNVASAVIMGPVAFLFPDPLKAVIVVAMAASCTFVTPWGNQSNLLVMSPGGYTLKDYALYGSMVVVLTFIVTYLYAIL</sequence>
<feature type="transmembrane region" description="Helical" evidence="7">
    <location>
        <begin position="93"/>
        <end position="116"/>
    </location>
</feature>
<accession>T0YWT4</accession>
<keyword evidence="2" id="KW-0813">Transport</keyword>
<evidence type="ECO:0000256" key="5">
    <source>
        <dbReference type="ARBA" id="ARBA00022989"/>
    </source>
</evidence>
<dbReference type="EMBL" id="AUZY01010728">
    <property type="protein sequence ID" value="EQD37498.1"/>
    <property type="molecule type" value="Genomic_DNA"/>
</dbReference>
<evidence type="ECO:0000256" key="6">
    <source>
        <dbReference type="ARBA" id="ARBA00023136"/>
    </source>
</evidence>
<feature type="transmembrane region" description="Helical" evidence="7">
    <location>
        <begin position="128"/>
        <end position="146"/>
    </location>
</feature>